<protein>
    <submittedName>
        <fullName evidence="1">Uncharacterized protein</fullName>
    </submittedName>
</protein>
<name>A0ACC2YNA2_9PEZI</name>
<reference evidence="1" key="1">
    <citation type="submission" date="2022-10" db="EMBL/GenBank/DDBJ databases">
        <title>Culturing micro-colonial fungi from biological soil crusts in the Mojave desert and describing Neophaeococcomyces mojavensis, and introducing the new genera and species Taxawa tesnikishii.</title>
        <authorList>
            <person name="Kurbessoian T."/>
            <person name="Stajich J.E."/>
        </authorList>
    </citation>
    <scope>NUCLEOTIDE SEQUENCE</scope>
    <source>
        <strain evidence="1">JES_115</strain>
    </source>
</reference>
<sequence length="361" mass="39310">MSDSMNVPDFDDLPQVEGMPQGCAWGVFDKDGKKDVIGTLNLLTPDVVKAAAAEVKEGVSVSLKCVVLCHAANTIERSGLTSTSWPIGAIKTPGFFRKGLVHKVMSFIDSPLAAHGFDDEIEFNTQCSSQWDSLCHFNYQPTGLAYNGIKATVETLVQEFGNEDREKLLPTLNHWHDRGGLVGRGVLIDYKAYADANGISYDPFSDHRITVADIETIAKSQGVEFRQGDIIIVRSGFTEALGTMSAEEQDKALGTHRTCGVEGTDESAKWFWNKHFAAVAGDALAFEAIPPIIDGKEETVAKLVLHQWFLSLFGLPIGELWDLKALSEQCAKSKRYSFLLTSSPLNIPGSIGSPPNALAIF</sequence>
<evidence type="ECO:0000313" key="2">
    <source>
        <dbReference type="Proteomes" id="UP001172680"/>
    </source>
</evidence>
<dbReference type="EMBL" id="JAPDRP010000024">
    <property type="protein sequence ID" value="KAJ9636849.1"/>
    <property type="molecule type" value="Genomic_DNA"/>
</dbReference>
<comment type="caution">
    <text evidence="1">The sequence shown here is derived from an EMBL/GenBank/DDBJ whole genome shotgun (WGS) entry which is preliminary data.</text>
</comment>
<keyword evidence="2" id="KW-1185">Reference proteome</keyword>
<dbReference type="Proteomes" id="UP001172680">
    <property type="component" value="Unassembled WGS sequence"/>
</dbReference>
<organism evidence="1 2">
    <name type="scientific">Coniosporium tulheliwenetii</name>
    <dbReference type="NCBI Taxonomy" id="3383036"/>
    <lineage>
        <taxon>Eukaryota</taxon>
        <taxon>Fungi</taxon>
        <taxon>Dikarya</taxon>
        <taxon>Ascomycota</taxon>
        <taxon>Pezizomycotina</taxon>
        <taxon>Dothideomycetes</taxon>
        <taxon>Dothideomycetes incertae sedis</taxon>
        <taxon>Coniosporium</taxon>
    </lineage>
</organism>
<accession>A0ACC2YNA2</accession>
<gene>
    <name evidence="1" type="ORF">H2199_007843</name>
</gene>
<proteinExistence type="predicted"/>
<evidence type="ECO:0000313" key="1">
    <source>
        <dbReference type="EMBL" id="KAJ9636849.1"/>
    </source>
</evidence>